<gene>
    <name evidence="4" type="ORF">BJ875DRAFT_378049</name>
</gene>
<dbReference type="Gene3D" id="2.60.120.200">
    <property type="match status" value="1"/>
</dbReference>
<dbReference type="InterPro" id="IPR000757">
    <property type="entry name" value="Beta-glucanase-like"/>
</dbReference>
<dbReference type="CDD" id="cd02181">
    <property type="entry name" value="GH16_fungal_Lam16A_glucanase"/>
    <property type="match status" value="1"/>
</dbReference>
<evidence type="ECO:0000256" key="2">
    <source>
        <dbReference type="SAM" id="SignalP"/>
    </source>
</evidence>
<dbReference type="GO" id="GO:0009251">
    <property type="term" value="P:glucan catabolic process"/>
    <property type="evidence" value="ECO:0007669"/>
    <property type="project" value="TreeGrafter"/>
</dbReference>
<feature type="chain" id="PRO_5040216328" evidence="2">
    <location>
        <begin position="21"/>
        <end position="403"/>
    </location>
</feature>
<dbReference type="Pfam" id="PF26113">
    <property type="entry name" value="GH16_XgeA"/>
    <property type="match status" value="1"/>
</dbReference>
<dbReference type="SUPFAM" id="SSF49899">
    <property type="entry name" value="Concanavalin A-like lectins/glucanases"/>
    <property type="match status" value="1"/>
</dbReference>
<evidence type="ECO:0000313" key="5">
    <source>
        <dbReference type="Proteomes" id="UP000824998"/>
    </source>
</evidence>
<feature type="compositionally biased region" description="Low complexity" evidence="1">
    <location>
        <begin position="381"/>
        <end position="390"/>
    </location>
</feature>
<reference evidence="4" key="1">
    <citation type="journal article" date="2021" name="IMA Fungus">
        <title>Genomic characterization of three marine fungi, including Emericellopsis atlantica sp. nov. with signatures of a generalist lifestyle and marine biomass degradation.</title>
        <authorList>
            <person name="Hagestad O.C."/>
            <person name="Hou L."/>
            <person name="Andersen J.H."/>
            <person name="Hansen E.H."/>
            <person name="Altermark B."/>
            <person name="Li C."/>
            <person name="Kuhnert E."/>
            <person name="Cox R.J."/>
            <person name="Crous P.W."/>
            <person name="Spatafora J.W."/>
            <person name="Lail K."/>
            <person name="Amirebrahimi M."/>
            <person name="Lipzen A."/>
            <person name="Pangilinan J."/>
            <person name="Andreopoulos W."/>
            <person name="Hayes R.D."/>
            <person name="Ng V."/>
            <person name="Grigoriev I.V."/>
            <person name="Jackson S.A."/>
            <person name="Sutton T.D.S."/>
            <person name="Dobson A.D.W."/>
            <person name="Rama T."/>
        </authorList>
    </citation>
    <scope>NUCLEOTIDE SEQUENCE</scope>
    <source>
        <strain evidence="4">TRa018bII</strain>
    </source>
</reference>
<feature type="region of interest" description="Disordered" evidence="1">
    <location>
        <begin position="381"/>
        <end position="403"/>
    </location>
</feature>
<feature type="domain" description="GH16" evidence="3">
    <location>
        <begin position="16"/>
        <end position="300"/>
    </location>
</feature>
<dbReference type="InterPro" id="IPR013320">
    <property type="entry name" value="ConA-like_dom_sf"/>
</dbReference>
<feature type="signal peptide" evidence="2">
    <location>
        <begin position="1"/>
        <end position="20"/>
    </location>
</feature>
<sequence length="403" mass="43172">MSRNLIASAFALACVATVSASSYTLDASDQYSGSKFFDGFVFKSEPDPTEGYVQYSTQADAASTKYGSKLIDTVNGASYMGVDHTNTYTEDQQGRPSVRIESKRFYNHGLFILDLAHMPASICGTWPAFWTYSRVNYPAQGEIDILENIHEKTASLNVLHTSPGFSVAGNNISKQQTNNQTTYSCDDNATSSPYGTQALKQGCTGTNSDPNSFGSTLNAAGGGVFAMEWTSDVIRVWNFDPKKVPSDVTAGKPEPSGWGLPSFTTAQGTGKIDDHFKDHRIVFDTSFCGLYAGQKGFWEETSCYKKDPVKFATCKSYVGANPEAYKDSYWLIKSLKVYQETGEAPSVPASSLSEASSRIPASSNVPASPNVSASIILSPSLASSTTGSSANVEPGATSISSSR</sequence>
<dbReference type="PANTHER" id="PTHR10963:SF24">
    <property type="entry name" value="GLYCOSIDASE C21B10.07-RELATED"/>
    <property type="match status" value="1"/>
</dbReference>
<dbReference type="PANTHER" id="PTHR10963">
    <property type="entry name" value="GLYCOSYL HYDROLASE-RELATED"/>
    <property type="match status" value="1"/>
</dbReference>
<dbReference type="EMBL" id="MU251489">
    <property type="protein sequence ID" value="KAG9233715.1"/>
    <property type="molecule type" value="Genomic_DNA"/>
</dbReference>
<dbReference type="PROSITE" id="PS51762">
    <property type="entry name" value="GH16_2"/>
    <property type="match status" value="1"/>
</dbReference>
<comment type="caution">
    <text evidence="4">The sequence shown here is derived from an EMBL/GenBank/DDBJ whole genome shotgun (WGS) entry which is preliminary data.</text>
</comment>
<evidence type="ECO:0000259" key="3">
    <source>
        <dbReference type="PROSITE" id="PS51762"/>
    </source>
</evidence>
<evidence type="ECO:0000256" key="1">
    <source>
        <dbReference type="SAM" id="MobiDB-lite"/>
    </source>
</evidence>
<accession>A0A9P8C503</accession>
<dbReference type="InterPro" id="IPR050546">
    <property type="entry name" value="Glycosyl_Hydrlase_16"/>
</dbReference>
<dbReference type="GO" id="GO:0004553">
    <property type="term" value="F:hydrolase activity, hydrolyzing O-glycosyl compounds"/>
    <property type="evidence" value="ECO:0007669"/>
    <property type="project" value="InterPro"/>
</dbReference>
<keyword evidence="2" id="KW-0732">Signal</keyword>
<keyword evidence="4" id="KW-0378">Hydrolase</keyword>
<dbReference type="AlphaFoldDB" id="A0A9P8C503"/>
<evidence type="ECO:0000313" key="4">
    <source>
        <dbReference type="EMBL" id="KAG9233715.1"/>
    </source>
</evidence>
<organism evidence="4 5">
    <name type="scientific">Amylocarpus encephaloides</name>
    <dbReference type="NCBI Taxonomy" id="45428"/>
    <lineage>
        <taxon>Eukaryota</taxon>
        <taxon>Fungi</taxon>
        <taxon>Dikarya</taxon>
        <taxon>Ascomycota</taxon>
        <taxon>Pezizomycotina</taxon>
        <taxon>Leotiomycetes</taxon>
        <taxon>Helotiales</taxon>
        <taxon>Helotiales incertae sedis</taxon>
        <taxon>Amylocarpus</taxon>
    </lineage>
</organism>
<proteinExistence type="predicted"/>
<protein>
    <submittedName>
        <fullName evidence="4">Glycoside hydrolase family 16 protein</fullName>
    </submittedName>
</protein>
<dbReference type="OrthoDB" id="192832at2759"/>
<keyword evidence="5" id="KW-1185">Reference proteome</keyword>
<dbReference type="Proteomes" id="UP000824998">
    <property type="component" value="Unassembled WGS sequence"/>
</dbReference>
<name>A0A9P8C503_9HELO</name>